<dbReference type="OrthoDB" id="1470350at2759"/>
<dbReference type="PROSITE" id="PS00086">
    <property type="entry name" value="CYTOCHROME_P450"/>
    <property type="match status" value="1"/>
</dbReference>
<dbReference type="AlphaFoldDB" id="A0A6A5VVR8"/>
<dbReference type="GO" id="GO:0020037">
    <property type="term" value="F:heme binding"/>
    <property type="evidence" value="ECO:0007669"/>
    <property type="project" value="InterPro"/>
</dbReference>
<keyword evidence="7" id="KW-1133">Transmembrane helix</keyword>
<evidence type="ECO:0000256" key="6">
    <source>
        <dbReference type="RuleBase" id="RU000461"/>
    </source>
</evidence>
<dbReference type="PANTHER" id="PTHR47582">
    <property type="entry name" value="P450, PUTATIVE (EUROFUNG)-RELATED"/>
    <property type="match status" value="1"/>
</dbReference>
<evidence type="ECO:0000313" key="8">
    <source>
        <dbReference type="EMBL" id="KAF1993623.1"/>
    </source>
</evidence>
<keyword evidence="6" id="KW-0560">Oxidoreductase</keyword>
<keyword evidence="6" id="KW-0503">Monooxygenase</keyword>
<dbReference type="InterPro" id="IPR017972">
    <property type="entry name" value="Cyt_P450_CS"/>
</dbReference>
<feature type="binding site" description="axial binding residue" evidence="5">
    <location>
        <position position="434"/>
    </location>
    <ligand>
        <name>heme</name>
        <dbReference type="ChEBI" id="CHEBI:30413"/>
    </ligand>
    <ligandPart>
        <name>Fe</name>
        <dbReference type="ChEBI" id="CHEBI:18248"/>
    </ligandPart>
</feature>
<name>A0A6A5VVR8_9PLEO</name>
<keyword evidence="7" id="KW-0812">Transmembrane</keyword>
<keyword evidence="4 5" id="KW-0408">Iron</keyword>
<dbReference type="Gene3D" id="1.10.630.10">
    <property type="entry name" value="Cytochrome P450"/>
    <property type="match status" value="1"/>
</dbReference>
<dbReference type="InterPro" id="IPR036396">
    <property type="entry name" value="Cyt_P450_sf"/>
</dbReference>
<evidence type="ECO:0000256" key="7">
    <source>
        <dbReference type="SAM" id="Phobius"/>
    </source>
</evidence>
<keyword evidence="7" id="KW-0472">Membrane</keyword>
<evidence type="ECO:0000256" key="1">
    <source>
        <dbReference type="ARBA" id="ARBA00001971"/>
    </source>
</evidence>
<dbReference type="InterPro" id="IPR002403">
    <property type="entry name" value="Cyt_P450_E_grp-IV"/>
</dbReference>
<dbReference type="EMBL" id="ML977694">
    <property type="protein sequence ID" value="KAF1993623.1"/>
    <property type="molecule type" value="Genomic_DNA"/>
</dbReference>
<dbReference type="PRINTS" id="PR00465">
    <property type="entry name" value="EP450IV"/>
</dbReference>
<evidence type="ECO:0000256" key="3">
    <source>
        <dbReference type="ARBA" id="ARBA00022723"/>
    </source>
</evidence>
<reference evidence="8" key="1">
    <citation type="journal article" date="2020" name="Stud. Mycol.">
        <title>101 Dothideomycetes genomes: a test case for predicting lifestyles and emergence of pathogens.</title>
        <authorList>
            <person name="Haridas S."/>
            <person name="Albert R."/>
            <person name="Binder M."/>
            <person name="Bloem J."/>
            <person name="Labutti K."/>
            <person name="Salamov A."/>
            <person name="Andreopoulos B."/>
            <person name="Baker S."/>
            <person name="Barry K."/>
            <person name="Bills G."/>
            <person name="Bluhm B."/>
            <person name="Cannon C."/>
            <person name="Castanera R."/>
            <person name="Culley D."/>
            <person name="Daum C."/>
            <person name="Ezra D."/>
            <person name="Gonzalez J."/>
            <person name="Henrissat B."/>
            <person name="Kuo A."/>
            <person name="Liang C."/>
            <person name="Lipzen A."/>
            <person name="Lutzoni F."/>
            <person name="Magnuson J."/>
            <person name="Mondo S."/>
            <person name="Nolan M."/>
            <person name="Ohm R."/>
            <person name="Pangilinan J."/>
            <person name="Park H.-J."/>
            <person name="Ramirez L."/>
            <person name="Alfaro M."/>
            <person name="Sun H."/>
            <person name="Tritt A."/>
            <person name="Yoshinaga Y."/>
            <person name="Zwiers L.-H."/>
            <person name="Turgeon B."/>
            <person name="Goodwin S."/>
            <person name="Spatafora J."/>
            <person name="Crous P."/>
            <person name="Grigoriev I."/>
        </authorList>
    </citation>
    <scope>NUCLEOTIDE SEQUENCE</scope>
    <source>
        <strain evidence="8">CBS 123094</strain>
    </source>
</reference>
<dbReference type="InterPro" id="IPR053007">
    <property type="entry name" value="CYP450_monoxygenase_sec-met"/>
</dbReference>
<keyword evidence="3 5" id="KW-0479">Metal-binding</keyword>
<organism evidence="8 9">
    <name type="scientific">Amniculicola lignicola CBS 123094</name>
    <dbReference type="NCBI Taxonomy" id="1392246"/>
    <lineage>
        <taxon>Eukaryota</taxon>
        <taxon>Fungi</taxon>
        <taxon>Dikarya</taxon>
        <taxon>Ascomycota</taxon>
        <taxon>Pezizomycotina</taxon>
        <taxon>Dothideomycetes</taxon>
        <taxon>Pleosporomycetidae</taxon>
        <taxon>Pleosporales</taxon>
        <taxon>Amniculicolaceae</taxon>
        <taxon>Amniculicola</taxon>
    </lineage>
</organism>
<dbReference type="InterPro" id="IPR001128">
    <property type="entry name" value="Cyt_P450"/>
</dbReference>
<dbReference type="PANTHER" id="PTHR47582:SF1">
    <property type="entry name" value="P450, PUTATIVE (EUROFUNG)-RELATED"/>
    <property type="match status" value="1"/>
</dbReference>
<dbReference type="CDD" id="cd11040">
    <property type="entry name" value="CYP7_CYP8-like"/>
    <property type="match status" value="1"/>
</dbReference>
<dbReference type="Pfam" id="PF00067">
    <property type="entry name" value="p450"/>
    <property type="match status" value="1"/>
</dbReference>
<evidence type="ECO:0000313" key="9">
    <source>
        <dbReference type="Proteomes" id="UP000799779"/>
    </source>
</evidence>
<feature type="transmembrane region" description="Helical" evidence="7">
    <location>
        <begin position="33"/>
        <end position="52"/>
    </location>
</feature>
<dbReference type="Proteomes" id="UP000799779">
    <property type="component" value="Unassembled WGS sequence"/>
</dbReference>
<gene>
    <name evidence="8" type="ORF">P154DRAFT_588492</name>
</gene>
<evidence type="ECO:0000256" key="4">
    <source>
        <dbReference type="ARBA" id="ARBA00023004"/>
    </source>
</evidence>
<keyword evidence="9" id="KW-1185">Reference proteome</keyword>
<proteinExistence type="inferred from homology"/>
<dbReference type="GO" id="GO:0005506">
    <property type="term" value="F:iron ion binding"/>
    <property type="evidence" value="ECO:0007669"/>
    <property type="project" value="InterPro"/>
</dbReference>
<evidence type="ECO:0000256" key="2">
    <source>
        <dbReference type="ARBA" id="ARBA00010617"/>
    </source>
</evidence>
<dbReference type="SUPFAM" id="SSF48264">
    <property type="entry name" value="Cytochrome P450"/>
    <property type="match status" value="1"/>
</dbReference>
<dbReference type="GO" id="GO:0016705">
    <property type="term" value="F:oxidoreductase activity, acting on paired donors, with incorporation or reduction of molecular oxygen"/>
    <property type="evidence" value="ECO:0007669"/>
    <property type="project" value="InterPro"/>
</dbReference>
<comment type="cofactor">
    <cofactor evidence="1 5">
        <name>heme</name>
        <dbReference type="ChEBI" id="CHEBI:30413"/>
    </cofactor>
</comment>
<comment type="similarity">
    <text evidence="2 6">Belongs to the cytochrome P450 family.</text>
</comment>
<keyword evidence="5 6" id="KW-0349">Heme</keyword>
<evidence type="ECO:0000256" key="5">
    <source>
        <dbReference type="PIRSR" id="PIRSR602403-1"/>
    </source>
</evidence>
<dbReference type="GO" id="GO:0004497">
    <property type="term" value="F:monooxygenase activity"/>
    <property type="evidence" value="ECO:0007669"/>
    <property type="project" value="UniProtKB-KW"/>
</dbReference>
<protein>
    <submittedName>
        <fullName evidence="8">Putative cytochrome P450</fullName>
    </submittedName>
</protein>
<sequence length="523" mass="59176">MQLAFALTVATCIIIAIWHKFWARKHGDRRPEPPVIPTYIPIFGHAFGMIWYKKEYYKQLRDKCHLPIVTLPLPGSKIYAAFSVPIIQAIQKHSKTLAFQPIQAKFSVKLCGASKDALRILKKDMDPENGTYGNIYVSMHKALNPGETLNELNRAMISRVCDFVDTIQRPPAESINVNLAEWLRHHLTAATTDAVYGPHNPFRDQAVEKAFWIFEREIPKLIFLPDWLALRGARNRKVVADAFKRYFLSGHHDQASGLVKDFYASEIEYGFSMSDRSLFEVGHALAVLGNTSSAVFWLVFYVFSSPEALQEIRQEVSTIMTTSINEASGKKEYIVDLRKVNASCPTLVSCFREAIRLHSIGISLRQVCKDTVLNDTYRLDKDAMVLMPTIAIHTDPALWGDDVNSFNYRRFHHSNPRKIPPAAFRSFGGGTTLCPGRHFATTQIMAWTTMLVMRFDVEPATGGPWVQPTTENANLANVMAMPDNDIEVKITSREECQNGTWRVIASDKEAMFSITAEDLEEKK</sequence>
<accession>A0A6A5VVR8</accession>